<reference evidence="8" key="1">
    <citation type="submission" date="2008-02" db="EMBL/GenBank/DDBJ databases">
        <authorList>
            <consortium name="The Broad Institute Genome Sequencing Platform"/>
            <person name="Fischbach M."/>
            <person name="Ward D."/>
            <person name="Young S."/>
            <person name="Jaffe D."/>
            <person name="Gnerre S."/>
            <person name="Berlin A."/>
            <person name="Heiman D."/>
            <person name="Hepburn T."/>
            <person name="Sykes S."/>
            <person name="Alvarado L."/>
            <person name="Kodira C.D."/>
            <person name="Straight P."/>
            <person name="Clardy J."/>
            <person name="Hung D."/>
            <person name="Kolter R."/>
            <person name="Mekalanos J."/>
            <person name="Walker S."/>
            <person name="Walsh C.T."/>
            <person name="Lander E."/>
            <person name="Galagan J."/>
            <person name="Nusbaum C."/>
            <person name="Birren B."/>
        </authorList>
    </citation>
    <scope>NUCLEOTIDE SEQUENCE [LARGE SCALE GENOMIC DNA]</scope>
    <source>
        <strain evidence="8">ATCC 25486 / DSM 40338 / CBS 914.69 / JCM 4507 / NBRC 13074 / NRRL 2958 / 5647</strain>
    </source>
</reference>
<keyword evidence="3" id="KW-1003">Cell membrane</keyword>
<evidence type="ECO:0000256" key="4">
    <source>
        <dbReference type="ARBA" id="ARBA00022692"/>
    </source>
</evidence>
<name>D6X7N5_STRE2</name>
<dbReference type="Proteomes" id="UP000002805">
    <property type="component" value="Chromosome"/>
</dbReference>
<reference evidence="8" key="2">
    <citation type="submission" date="2009-10" db="EMBL/GenBank/DDBJ databases">
        <title>The genome sequence of Streptomyces pristinaespiralis strain ATCC 25486.</title>
        <authorList>
            <consortium name="The Broad Institute Genome Sequencing Platform"/>
            <consortium name="Broad Institute Microbial Sequencing Center"/>
            <person name="Fischbach M."/>
            <person name="Godfrey P."/>
            <person name="Ward D."/>
            <person name="Young S."/>
            <person name="Zeng Q."/>
            <person name="Koehrsen M."/>
            <person name="Alvarado L."/>
            <person name="Berlin A.M."/>
            <person name="Bochicchio J."/>
            <person name="Borenstein D."/>
            <person name="Chapman S.B."/>
            <person name="Chen Z."/>
            <person name="Engels R."/>
            <person name="Freedman E."/>
            <person name="Gellesch M."/>
            <person name="Goldberg J."/>
            <person name="Griggs A."/>
            <person name="Gujja S."/>
            <person name="Heilman E.R."/>
            <person name="Heiman D.I."/>
            <person name="Hepburn T.A."/>
            <person name="Howarth C."/>
            <person name="Jen D."/>
            <person name="Larson L."/>
            <person name="Lewis B."/>
            <person name="Mehta T."/>
            <person name="Park D."/>
            <person name="Pearson M."/>
            <person name="Richards J."/>
            <person name="Roberts A."/>
            <person name="Saif S."/>
            <person name="Shea T.D."/>
            <person name="Shenoy N."/>
            <person name="Sisk P."/>
            <person name="Stolte C."/>
            <person name="Sykes S.N."/>
            <person name="Thomson T."/>
            <person name="Walk T."/>
            <person name="White J."/>
            <person name="Yandava C."/>
            <person name="Straight P."/>
            <person name="Clardy J."/>
            <person name="Hung D."/>
            <person name="Kolter R."/>
            <person name="Mekalanos J."/>
            <person name="Walker S."/>
            <person name="Walsh C.T."/>
            <person name="Wieland-Brown L.C."/>
            <person name="Haas B."/>
            <person name="Nusbaum C."/>
            <person name="Birren B."/>
        </authorList>
    </citation>
    <scope>NUCLEOTIDE SEQUENCE [LARGE SCALE GENOMIC DNA]</scope>
    <source>
        <strain evidence="8">ATCC 25486 / DSM 40338 / CBS 914.69 / JCM 4507 / NBRC 13074 / NRRL 2958 / 5647</strain>
    </source>
</reference>
<organism evidence="7 8">
    <name type="scientific">Streptomyces pristinaespiralis (strain ATCC 25486 / DSM 40338 / CBS 914.69 / JCM 4507 / KCC S-0507 / NBRC 13074 / NRRL 2958 / 5647)</name>
    <dbReference type="NCBI Taxonomy" id="457429"/>
    <lineage>
        <taxon>Bacteria</taxon>
        <taxon>Bacillati</taxon>
        <taxon>Actinomycetota</taxon>
        <taxon>Actinomycetes</taxon>
        <taxon>Kitasatosporales</taxon>
        <taxon>Streptomycetaceae</taxon>
        <taxon>Streptomyces</taxon>
    </lineage>
</organism>
<dbReference type="EMBL" id="CM000950">
    <property type="protein sequence ID" value="EFH31153.1"/>
    <property type="molecule type" value="Genomic_DNA"/>
</dbReference>
<evidence type="ECO:0000256" key="5">
    <source>
        <dbReference type="ARBA" id="ARBA00022989"/>
    </source>
</evidence>
<dbReference type="Gene3D" id="2.60.40.2880">
    <property type="entry name" value="MmpS1-5, C-terminal soluble domain"/>
    <property type="match status" value="1"/>
</dbReference>
<comment type="similarity">
    <text evidence="2">Belongs to the MmpS family.</text>
</comment>
<proteinExistence type="inferred from homology"/>
<dbReference type="InterPro" id="IPR008693">
    <property type="entry name" value="MmpS"/>
</dbReference>
<dbReference type="InterPro" id="IPR038468">
    <property type="entry name" value="MmpS_C"/>
</dbReference>
<keyword evidence="5" id="KW-1133">Transmembrane helix</keyword>
<accession>D6X7N5</accession>
<dbReference type="eggNOG" id="ENOG50342YN">
    <property type="taxonomic scope" value="Bacteria"/>
</dbReference>
<gene>
    <name evidence="7" type="ORF">SSDG_06389</name>
</gene>
<dbReference type="Pfam" id="PF05423">
    <property type="entry name" value="Mycobact_memb"/>
    <property type="match status" value="1"/>
</dbReference>
<evidence type="ECO:0000256" key="6">
    <source>
        <dbReference type="ARBA" id="ARBA00023136"/>
    </source>
</evidence>
<keyword evidence="8" id="KW-1185">Reference proteome</keyword>
<evidence type="ECO:0000313" key="8">
    <source>
        <dbReference type="Proteomes" id="UP000002805"/>
    </source>
</evidence>
<sequence>MCRIRNPGGSSMKRFIRTAVRAVAATGIVAGPAFGLTACSEAVDQVDKVVDEKYEVTYEVTGKNVDSIQYHGGGGEAMNPKIETVDKPTLPWTKTVTLRGIMPAAVMPVAADLTGTEVTCRITHKGKVLTEETGEGLATAGGCIAESPVGG</sequence>
<dbReference type="HOGENOM" id="CLU_1721321_0_0_11"/>
<evidence type="ECO:0000256" key="3">
    <source>
        <dbReference type="ARBA" id="ARBA00022475"/>
    </source>
</evidence>
<keyword evidence="4" id="KW-0812">Transmembrane</keyword>
<evidence type="ECO:0000313" key="7">
    <source>
        <dbReference type="EMBL" id="EFH31153.1"/>
    </source>
</evidence>
<evidence type="ECO:0000256" key="1">
    <source>
        <dbReference type="ARBA" id="ARBA00004236"/>
    </source>
</evidence>
<dbReference type="GO" id="GO:0005886">
    <property type="term" value="C:plasma membrane"/>
    <property type="evidence" value="ECO:0007669"/>
    <property type="project" value="UniProtKB-SubCell"/>
</dbReference>
<evidence type="ECO:0000256" key="2">
    <source>
        <dbReference type="ARBA" id="ARBA00007531"/>
    </source>
</evidence>
<keyword evidence="6" id="KW-0472">Membrane</keyword>
<comment type="subcellular location">
    <subcellularLocation>
        <location evidence="1">Cell membrane</location>
    </subcellularLocation>
</comment>
<dbReference type="AlphaFoldDB" id="D6X7N5"/>
<protein>
    <submittedName>
        <fullName evidence="7">Uncharacterized protein</fullName>
    </submittedName>
</protein>